<keyword evidence="2" id="KW-1185">Reference proteome</keyword>
<dbReference type="Proteomes" id="UP001165960">
    <property type="component" value="Unassembled WGS sequence"/>
</dbReference>
<evidence type="ECO:0000313" key="1">
    <source>
        <dbReference type="EMBL" id="KAJ9079353.1"/>
    </source>
</evidence>
<proteinExistence type="predicted"/>
<comment type="caution">
    <text evidence="1">The sequence shown here is derived from an EMBL/GenBank/DDBJ whole genome shotgun (WGS) entry which is preliminary data.</text>
</comment>
<sequence>MLQRGSAHALSAEAELGPQFYQVLLYTLRSGIRRPQKSFRATRAPLKKRISLDVPGFVF</sequence>
<gene>
    <name evidence="1" type="ORF">DSO57_1036207</name>
</gene>
<evidence type="ECO:0000313" key="2">
    <source>
        <dbReference type="Proteomes" id="UP001165960"/>
    </source>
</evidence>
<name>A0ACC2TXS4_9FUNG</name>
<organism evidence="1 2">
    <name type="scientific">Entomophthora muscae</name>
    <dbReference type="NCBI Taxonomy" id="34485"/>
    <lineage>
        <taxon>Eukaryota</taxon>
        <taxon>Fungi</taxon>
        <taxon>Fungi incertae sedis</taxon>
        <taxon>Zoopagomycota</taxon>
        <taxon>Entomophthoromycotina</taxon>
        <taxon>Entomophthoromycetes</taxon>
        <taxon>Entomophthorales</taxon>
        <taxon>Entomophthoraceae</taxon>
        <taxon>Entomophthora</taxon>
    </lineage>
</organism>
<reference evidence="1" key="1">
    <citation type="submission" date="2022-04" db="EMBL/GenBank/DDBJ databases">
        <title>Genome of the entomopathogenic fungus Entomophthora muscae.</title>
        <authorList>
            <person name="Elya C."/>
            <person name="Lovett B.R."/>
            <person name="Lee E."/>
            <person name="Macias A.M."/>
            <person name="Hajek A.E."/>
            <person name="De Bivort B.L."/>
            <person name="Kasson M.T."/>
            <person name="De Fine Licht H.H."/>
            <person name="Stajich J.E."/>
        </authorList>
    </citation>
    <scope>NUCLEOTIDE SEQUENCE</scope>
    <source>
        <strain evidence="1">Berkeley</strain>
    </source>
</reference>
<protein>
    <submittedName>
        <fullName evidence="1">Uncharacterized protein</fullName>
    </submittedName>
</protein>
<accession>A0ACC2TXS4</accession>
<dbReference type="EMBL" id="QTSX02001761">
    <property type="protein sequence ID" value="KAJ9079353.1"/>
    <property type="molecule type" value="Genomic_DNA"/>
</dbReference>